<dbReference type="InterPro" id="IPR003171">
    <property type="entry name" value="Mehydrof_redctse-like"/>
</dbReference>
<dbReference type="Pfam" id="PF21895">
    <property type="entry name" value="MTHFR_C"/>
    <property type="match status" value="1"/>
</dbReference>
<evidence type="ECO:0000256" key="1">
    <source>
        <dbReference type="ARBA" id="ARBA00001974"/>
    </source>
</evidence>
<keyword evidence="5" id="KW-0274">FAD</keyword>
<dbReference type="NCBIfam" id="TIGR00677">
    <property type="entry name" value="fadh2_euk"/>
    <property type="match status" value="1"/>
</dbReference>
<comment type="cofactor">
    <cofactor evidence="1">
        <name>FAD</name>
        <dbReference type="ChEBI" id="CHEBI:57692"/>
    </cofactor>
</comment>
<evidence type="ECO:0000256" key="6">
    <source>
        <dbReference type="ARBA" id="ARBA00022857"/>
    </source>
</evidence>
<reference evidence="11 12" key="1">
    <citation type="journal article" date="2019" name="BMC Genomics">
        <title>Chromosome level assembly and comparative genome analysis confirm lager-brewing yeasts originated from a single hybridization.</title>
        <authorList>
            <person name="Salazar A.N."/>
            <person name="Gorter de Vries A.R."/>
            <person name="van den Broek M."/>
            <person name="Brouwers N."/>
            <person name="de la Torre Cortes P."/>
            <person name="Kuijpers N.G.A."/>
            <person name="Daran J.G."/>
            <person name="Abeel T."/>
        </authorList>
    </citation>
    <scope>NUCLEOTIDE SEQUENCE [LARGE SCALE GENOMIC DNA]</scope>
    <source>
        <strain evidence="11 12">CBS 1483</strain>
    </source>
</reference>
<dbReference type="Proteomes" id="UP000501346">
    <property type="component" value="Chromosome ScXVI"/>
</dbReference>
<dbReference type="OrthoDB" id="16284at2759"/>
<keyword evidence="12" id="KW-1185">Reference proteome</keyword>
<evidence type="ECO:0000256" key="3">
    <source>
        <dbReference type="ARBA" id="ARBA00006743"/>
    </source>
</evidence>
<accession>A0A6C1E1T2</accession>
<evidence type="ECO:0000259" key="10">
    <source>
        <dbReference type="Pfam" id="PF21895"/>
    </source>
</evidence>
<evidence type="ECO:0000313" key="11">
    <source>
        <dbReference type="EMBL" id="QID82949.1"/>
    </source>
</evidence>
<evidence type="ECO:0000256" key="9">
    <source>
        <dbReference type="SAM" id="MobiDB-lite"/>
    </source>
</evidence>
<feature type="domain" description="MTHFR SAM-binding regulatory" evidence="10">
    <location>
        <begin position="399"/>
        <end position="655"/>
    </location>
</feature>
<dbReference type="EMBL" id="CP048997">
    <property type="protein sequence ID" value="QID82949.1"/>
    <property type="molecule type" value="Genomic_DNA"/>
</dbReference>
<evidence type="ECO:0000313" key="12">
    <source>
        <dbReference type="Proteomes" id="UP000501346"/>
    </source>
</evidence>
<dbReference type="FunFam" id="3.20.20.220:FF:000002">
    <property type="entry name" value="Methylenetetrahydrofolate reductase"/>
    <property type="match status" value="1"/>
</dbReference>
<evidence type="ECO:0000256" key="7">
    <source>
        <dbReference type="ARBA" id="ARBA00023002"/>
    </source>
</evidence>
<dbReference type="GO" id="GO:0005829">
    <property type="term" value="C:cytosol"/>
    <property type="evidence" value="ECO:0007669"/>
    <property type="project" value="TreeGrafter"/>
</dbReference>
<dbReference type="SUPFAM" id="SSF51730">
    <property type="entry name" value="FAD-linked oxidoreductase"/>
    <property type="match status" value="1"/>
</dbReference>
<dbReference type="GO" id="GO:0004489">
    <property type="term" value="F:methylenetetrahydrofolate reductase [NAD(P)H] activity"/>
    <property type="evidence" value="ECO:0007669"/>
    <property type="project" value="InterPro"/>
</dbReference>
<dbReference type="PANTHER" id="PTHR45754">
    <property type="entry name" value="METHYLENETETRAHYDROFOLATE REDUCTASE"/>
    <property type="match status" value="1"/>
</dbReference>
<protein>
    <submittedName>
        <fullName evidence="11">Methylenetetrahydrofolate reductase 1</fullName>
    </submittedName>
</protein>
<dbReference type="Pfam" id="PF02219">
    <property type="entry name" value="MTHFR"/>
    <property type="match status" value="1"/>
</dbReference>
<keyword evidence="7" id="KW-0560">Oxidoreductase</keyword>
<dbReference type="AlphaFoldDB" id="A0A6C1E1T2"/>
<dbReference type="GO" id="GO:0071949">
    <property type="term" value="F:FAD binding"/>
    <property type="evidence" value="ECO:0007669"/>
    <property type="project" value="TreeGrafter"/>
</dbReference>
<dbReference type="CDD" id="cd00537">
    <property type="entry name" value="MTHFR"/>
    <property type="match status" value="1"/>
</dbReference>
<dbReference type="InterPro" id="IPR004621">
    <property type="entry name" value="Fadh2_euk"/>
</dbReference>
<dbReference type="InterPro" id="IPR029041">
    <property type="entry name" value="FAD-linked_oxidoreductase-like"/>
</dbReference>
<comment type="similarity">
    <text evidence="3">Belongs to the methylenetetrahydrofolate reductase family.</text>
</comment>
<comment type="pathway">
    <text evidence="2 8">One-carbon metabolism; tetrahydrofolate interconversion.</text>
</comment>
<keyword evidence="4" id="KW-0285">Flavoprotein</keyword>
<name>A0A6C1E1T2_SACPS</name>
<dbReference type="GO" id="GO:0035999">
    <property type="term" value="P:tetrahydrofolate interconversion"/>
    <property type="evidence" value="ECO:0007669"/>
    <property type="project" value="UniProtKB-UniPathway"/>
</dbReference>
<organism evidence="11 12">
    <name type="scientific">Saccharomyces pastorianus</name>
    <name type="common">Lager yeast</name>
    <name type="synonym">Saccharomyces cerevisiae x Saccharomyces eubayanus</name>
    <dbReference type="NCBI Taxonomy" id="27292"/>
    <lineage>
        <taxon>Eukaryota</taxon>
        <taxon>Fungi</taxon>
        <taxon>Dikarya</taxon>
        <taxon>Ascomycota</taxon>
        <taxon>Saccharomycotina</taxon>
        <taxon>Saccharomycetes</taxon>
        <taxon>Saccharomycetales</taxon>
        <taxon>Saccharomycetaceae</taxon>
        <taxon>Saccharomyces</taxon>
    </lineage>
</organism>
<sequence length="657" mass="73898">MSIRDLYHARASPFISLEFFPPKTELGTRNLMERMHRMTALDPLFITVTWGAGGTTAEKTLALASLAQQTLNIPVCMHLTCTNTDKAIIDDALDRCYNAGIRNILALRGDPPIGEDWLDSQSNESPFKYAVDLVRYIKQSYGDKFCVGVAAYPEGHCEGEAEGHEQDPLKDLVYLKEKVEAGADFVITQLFYDVEKFLTFEMLFRERISQDLPLFPGLMPINSYLLFHRAAKLSHASIPPAILSRFPPEIQSDDNAVKSIGVDILIELIQEIYQRTSGRIKGFHFYTLNLEKAIAQIVSQSPVLSHIVNESSEEEGEDETSGEIGSIENVPIEDADGDIVLDDSNEETVANRKRRRHSSLDSAKLIFNRAIVTEKGLRYNNENGSMPSKKALISISKGHGTLGRDATWDEFPNGRFGDSRSPAYGEIDGYGPSIKVSKSKALELWGIPKTIGDLKDIFIKYLEGSTDAIPWSDLGLSAETALIQEELIQLNYRGYLTLASQPATNATLSSDKIFGWGPAKGRLYQKAFVEMFIHRQQWETTLKPKLDHYGRRKFSYYAGDSSGSFETNLDPHSSSVVTWGVFPNSPVKQTTIIEEESFKAWRDEAFSIWSEWAKLFPRNTPANILLRLVHKDYCLVSIVHHDFKETDELWEMLLDQA</sequence>
<keyword evidence="6" id="KW-0521">NADP</keyword>
<proteinExistence type="inferred from homology"/>
<evidence type="ECO:0000256" key="4">
    <source>
        <dbReference type="ARBA" id="ARBA00022630"/>
    </source>
</evidence>
<dbReference type="GO" id="GO:0009086">
    <property type="term" value="P:methionine biosynthetic process"/>
    <property type="evidence" value="ECO:0007669"/>
    <property type="project" value="TreeGrafter"/>
</dbReference>
<evidence type="ECO:0000256" key="5">
    <source>
        <dbReference type="ARBA" id="ARBA00022827"/>
    </source>
</evidence>
<dbReference type="Gene3D" id="3.20.20.220">
    <property type="match status" value="1"/>
</dbReference>
<evidence type="ECO:0000256" key="2">
    <source>
        <dbReference type="ARBA" id="ARBA00004777"/>
    </source>
</evidence>
<dbReference type="InterPro" id="IPR053806">
    <property type="entry name" value="MTHFR_C"/>
</dbReference>
<gene>
    <name evidence="11" type="primary">MET12_1</name>
    <name evidence="11" type="ORF">GRS66_005383</name>
</gene>
<feature type="region of interest" description="Disordered" evidence="9">
    <location>
        <begin position="308"/>
        <end position="329"/>
    </location>
</feature>
<dbReference type="UniPathway" id="UPA00193"/>
<feature type="compositionally biased region" description="Acidic residues" evidence="9">
    <location>
        <begin position="311"/>
        <end position="321"/>
    </location>
</feature>
<evidence type="ECO:0000256" key="8">
    <source>
        <dbReference type="RuleBase" id="RU004254"/>
    </source>
</evidence>
<dbReference type="PANTHER" id="PTHR45754:SF1">
    <property type="entry name" value="METHYLENETETRAHYDROFOLATE REDUCTASE 1"/>
    <property type="match status" value="1"/>
</dbReference>